<reference evidence="1 2" key="1">
    <citation type="journal article" date="2014" name="PLoS Genet.">
        <title>Analysis of the Phlebiopsis gigantea genome, transcriptome and secretome provides insight into its pioneer colonization strategies of wood.</title>
        <authorList>
            <person name="Hori C."/>
            <person name="Ishida T."/>
            <person name="Igarashi K."/>
            <person name="Samejima M."/>
            <person name="Suzuki H."/>
            <person name="Master E."/>
            <person name="Ferreira P."/>
            <person name="Ruiz-Duenas F.J."/>
            <person name="Held B."/>
            <person name="Canessa P."/>
            <person name="Larrondo L.F."/>
            <person name="Schmoll M."/>
            <person name="Druzhinina I.S."/>
            <person name="Kubicek C.P."/>
            <person name="Gaskell J.A."/>
            <person name="Kersten P."/>
            <person name="St John F."/>
            <person name="Glasner J."/>
            <person name="Sabat G."/>
            <person name="Splinter BonDurant S."/>
            <person name="Syed K."/>
            <person name="Yadav J."/>
            <person name="Mgbeahuruike A.C."/>
            <person name="Kovalchuk A."/>
            <person name="Asiegbu F.O."/>
            <person name="Lackner G."/>
            <person name="Hoffmeister D."/>
            <person name="Rencoret J."/>
            <person name="Gutierrez A."/>
            <person name="Sun H."/>
            <person name="Lindquist E."/>
            <person name="Barry K."/>
            <person name="Riley R."/>
            <person name="Grigoriev I.V."/>
            <person name="Henrissat B."/>
            <person name="Kues U."/>
            <person name="Berka R.M."/>
            <person name="Martinez A.T."/>
            <person name="Covert S.F."/>
            <person name="Blanchette R.A."/>
            <person name="Cullen D."/>
        </authorList>
    </citation>
    <scope>NUCLEOTIDE SEQUENCE [LARGE SCALE GENOMIC DNA]</scope>
    <source>
        <strain evidence="1 2">11061_1 CR5-6</strain>
    </source>
</reference>
<name>A0A0C3NDB2_PHLG1</name>
<sequence length="106" mass="11551">MRSLTRCQRAQVPLLPPLTAAAQGRILSFGRRDDMHGTGTRCVSLLAVLRFSLPLHSRGTSCLAPHLYLNSSHAHLPSPSAANTLSRSRTTASRCRAVRRLHVTLA</sequence>
<dbReference type="EMBL" id="KN840670">
    <property type="protein sequence ID" value="KIP02514.1"/>
    <property type="molecule type" value="Genomic_DNA"/>
</dbReference>
<evidence type="ECO:0000313" key="2">
    <source>
        <dbReference type="Proteomes" id="UP000053257"/>
    </source>
</evidence>
<proteinExistence type="predicted"/>
<dbReference type="Proteomes" id="UP000053257">
    <property type="component" value="Unassembled WGS sequence"/>
</dbReference>
<gene>
    <name evidence="1" type="ORF">PHLGIDRAFT_291803</name>
</gene>
<keyword evidence="2" id="KW-1185">Reference proteome</keyword>
<dbReference type="AlphaFoldDB" id="A0A0C3NDB2"/>
<protein>
    <submittedName>
        <fullName evidence="1">Uncharacterized protein</fullName>
    </submittedName>
</protein>
<dbReference type="HOGENOM" id="CLU_2224171_0_0_1"/>
<organism evidence="1 2">
    <name type="scientific">Phlebiopsis gigantea (strain 11061_1 CR5-6)</name>
    <name type="common">White-rot fungus</name>
    <name type="synonym">Peniophora gigantea</name>
    <dbReference type="NCBI Taxonomy" id="745531"/>
    <lineage>
        <taxon>Eukaryota</taxon>
        <taxon>Fungi</taxon>
        <taxon>Dikarya</taxon>
        <taxon>Basidiomycota</taxon>
        <taxon>Agaricomycotina</taxon>
        <taxon>Agaricomycetes</taxon>
        <taxon>Polyporales</taxon>
        <taxon>Phanerochaetaceae</taxon>
        <taxon>Phlebiopsis</taxon>
    </lineage>
</organism>
<accession>A0A0C3NDB2</accession>
<evidence type="ECO:0000313" key="1">
    <source>
        <dbReference type="EMBL" id="KIP02514.1"/>
    </source>
</evidence>